<feature type="non-terminal residue" evidence="2">
    <location>
        <position position="149"/>
    </location>
</feature>
<evidence type="ECO:0008006" key="3">
    <source>
        <dbReference type="Google" id="ProtNLM"/>
    </source>
</evidence>
<sequence>MVTVPRGTRNNNPGNIRHSSDAWKGMNVEQLDDSFVQFETPHFGIRAATRNFQTSFKKYGNDTVRDLISRWAPPSENDTEAYISFVMDSMGVGDDEPIAVTNPLVMRKLLDSVFQFEGTAAGTYENDIFDNAIREGLGLPPALMSTAIS</sequence>
<name>A0A0F8YVQ4_9ZZZZ</name>
<reference evidence="2" key="1">
    <citation type="journal article" date="2015" name="Nature">
        <title>Complex archaea that bridge the gap between prokaryotes and eukaryotes.</title>
        <authorList>
            <person name="Spang A."/>
            <person name="Saw J.H."/>
            <person name="Jorgensen S.L."/>
            <person name="Zaremba-Niedzwiedzka K."/>
            <person name="Martijn J."/>
            <person name="Lind A.E."/>
            <person name="van Eijk R."/>
            <person name="Schleper C."/>
            <person name="Guy L."/>
            <person name="Ettema T.J."/>
        </authorList>
    </citation>
    <scope>NUCLEOTIDE SEQUENCE</scope>
</reference>
<proteinExistence type="predicted"/>
<dbReference type="AlphaFoldDB" id="A0A0F8YVQ4"/>
<accession>A0A0F8YVQ4</accession>
<comment type="caution">
    <text evidence="2">The sequence shown here is derived from an EMBL/GenBank/DDBJ whole genome shotgun (WGS) entry which is preliminary data.</text>
</comment>
<gene>
    <name evidence="2" type="ORF">LCGC14_2849260</name>
</gene>
<evidence type="ECO:0000256" key="1">
    <source>
        <dbReference type="SAM" id="MobiDB-lite"/>
    </source>
</evidence>
<evidence type="ECO:0000313" key="2">
    <source>
        <dbReference type="EMBL" id="KKK77870.1"/>
    </source>
</evidence>
<protein>
    <recommendedName>
        <fullName evidence="3">Structural protein P5</fullName>
    </recommendedName>
</protein>
<organism evidence="2">
    <name type="scientific">marine sediment metagenome</name>
    <dbReference type="NCBI Taxonomy" id="412755"/>
    <lineage>
        <taxon>unclassified sequences</taxon>
        <taxon>metagenomes</taxon>
        <taxon>ecological metagenomes</taxon>
    </lineage>
</organism>
<dbReference type="EMBL" id="LAZR01054748">
    <property type="protein sequence ID" value="KKK77870.1"/>
    <property type="molecule type" value="Genomic_DNA"/>
</dbReference>
<feature type="region of interest" description="Disordered" evidence="1">
    <location>
        <begin position="1"/>
        <end position="21"/>
    </location>
</feature>